<dbReference type="Pfam" id="PF12974">
    <property type="entry name" value="Phosphonate-bd"/>
    <property type="match status" value="1"/>
</dbReference>
<feature type="chain" id="PRO_5039281075" evidence="3">
    <location>
        <begin position="20"/>
        <end position="295"/>
    </location>
</feature>
<evidence type="ECO:0000313" key="5">
    <source>
        <dbReference type="Proteomes" id="UP000192940"/>
    </source>
</evidence>
<dbReference type="RefSeq" id="WP_208916247.1">
    <property type="nucleotide sequence ID" value="NZ_LT840184.1"/>
</dbReference>
<organism evidence="4 5">
    <name type="scientific">Paenibacillus uliginis N3/975</name>
    <dbReference type="NCBI Taxonomy" id="1313296"/>
    <lineage>
        <taxon>Bacteria</taxon>
        <taxon>Bacillati</taxon>
        <taxon>Bacillota</taxon>
        <taxon>Bacilli</taxon>
        <taxon>Bacillales</taxon>
        <taxon>Paenibacillaceae</taxon>
        <taxon>Paenibacillus</taxon>
    </lineage>
</organism>
<dbReference type="NCBIfam" id="TIGR01098">
    <property type="entry name" value="3A0109s03R"/>
    <property type="match status" value="1"/>
</dbReference>
<comment type="similarity">
    <text evidence="1">Belongs to the phosphate/phosphite/phosphonate binding protein family.</text>
</comment>
<sequence length="295" mass="32862">MKGLSNMLLIFLISLFASGCSSSHSDINIVFSEVEPVPASTEKEELPPVRVAISSVLSPSETIKHYRKIADYIGKQLDRPAILIQRKSYNEIGMLMMNGGADIALFSSGAYVTYNQVEGIEAIAMQERMGVPYYYGYLVVNQDSNITNISQLKGKSVAIADPSSNSSYLFLSEKLAEFGETPEHFFSRYTYTYNHEKSLNAVRNRVVDASALSSSIYEQAKAKDPESVASLRILDKSKPLGTGPVVINSSIPEEEKKIIMNSFFNMHKQSDMKQALEGLFIDRYVPFDAKYWDGL</sequence>
<reference evidence="4 5" key="1">
    <citation type="submission" date="2017-04" db="EMBL/GenBank/DDBJ databases">
        <authorList>
            <person name="Afonso C.L."/>
            <person name="Miller P.J."/>
            <person name="Scott M.A."/>
            <person name="Spackman E."/>
            <person name="Goraichik I."/>
            <person name="Dimitrov K.M."/>
            <person name="Suarez D.L."/>
            <person name="Swayne D.E."/>
        </authorList>
    </citation>
    <scope>NUCLEOTIDE SEQUENCE [LARGE SCALE GENOMIC DNA]</scope>
    <source>
        <strain evidence="4 5">N3/975</strain>
    </source>
</reference>
<dbReference type="PANTHER" id="PTHR35841:SF1">
    <property type="entry name" value="PHOSPHONATES-BINDING PERIPLASMIC PROTEIN"/>
    <property type="match status" value="1"/>
</dbReference>
<dbReference type="CDD" id="cd13571">
    <property type="entry name" value="PBP2_PnhD_1"/>
    <property type="match status" value="1"/>
</dbReference>
<keyword evidence="2 3" id="KW-0732">Signal</keyword>
<dbReference type="GO" id="GO:0055085">
    <property type="term" value="P:transmembrane transport"/>
    <property type="evidence" value="ECO:0007669"/>
    <property type="project" value="InterPro"/>
</dbReference>
<gene>
    <name evidence="4" type="ORF">SAMN05661091_5666</name>
</gene>
<dbReference type="InterPro" id="IPR005770">
    <property type="entry name" value="PhnD"/>
</dbReference>
<evidence type="ECO:0000256" key="2">
    <source>
        <dbReference type="ARBA" id="ARBA00022729"/>
    </source>
</evidence>
<dbReference type="AlphaFoldDB" id="A0A1X7HTI3"/>
<evidence type="ECO:0000313" key="4">
    <source>
        <dbReference type="EMBL" id="SMF92055.1"/>
    </source>
</evidence>
<dbReference type="PROSITE" id="PS51257">
    <property type="entry name" value="PROKAR_LIPOPROTEIN"/>
    <property type="match status" value="1"/>
</dbReference>
<feature type="signal peptide" evidence="3">
    <location>
        <begin position="1"/>
        <end position="19"/>
    </location>
</feature>
<dbReference type="PANTHER" id="PTHR35841">
    <property type="entry name" value="PHOSPHONATES-BINDING PERIPLASMIC PROTEIN"/>
    <property type="match status" value="1"/>
</dbReference>
<keyword evidence="5" id="KW-1185">Reference proteome</keyword>
<dbReference type="STRING" id="1313296.SAMN05661091_5666"/>
<dbReference type="GO" id="GO:0043190">
    <property type="term" value="C:ATP-binding cassette (ABC) transporter complex"/>
    <property type="evidence" value="ECO:0007669"/>
    <property type="project" value="InterPro"/>
</dbReference>
<name>A0A1X7HTI3_9BACL</name>
<dbReference type="Proteomes" id="UP000192940">
    <property type="component" value="Chromosome I"/>
</dbReference>
<protein>
    <submittedName>
        <fullName evidence="4">Phosphonate transport system substrate-binding protein</fullName>
    </submittedName>
</protein>
<evidence type="ECO:0000256" key="3">
    <source>
        <dbReference type="SAM" id="SignalP"/>
    </source>
</evidence>
<dbReference type="Gene3D" id="3.40.190.10">
    <property type="entry name" value="Periplasmic binding protein-like II"/>
    <property type="match status" value="2"/>
</dbReference>
<evidence type="ECO:0000256" key="1">
    <source>
        <dbReference type="ARBA" id="ARBA00007162"/>
    </source>
</evidence>
<dbReference type="SUPFAM" id="SSF53850">
    <property type="entry name" value="Periplasmic binding protein-like II"/>
    <property type="match status" value="1"/>
</dbReference>
<proteinExistence type="inferred from homology"/>
<accession>A0A1X7HTI3</accession>
<dbReference type="EMBL" id="LT840184">
    <property type="protein sequence ID" value="SMF92055.1"/>
    <property type="molecule type" value="Genomic_DNA"/>
</dbReference>